<accession>A0ABP0R6P1</accession>
<name>A0ABP0R6P1_9DINO</name>
<reference evidence="2 3" key="1">
    <citation type="submission" date="2024-02" db="EMBL/GenBank/DDBJ databases">
        <authorList>
            <person name="Chen Y."/>
            <person name="Shah S."/>
            <person name="Dougan E. K."/>
            <person name="Thang M."/>
            <person name="Chan C."/>
        </authorList>
    </citation>
    <scope>NUCLEOTIDE SEQUENCE [LARGE SCALE GENOMIC DNA]</scope>
</reference>
<evidence type="ECO:0000313" key="2">
    <source>
        <dbReference type="EMBL" id="CAK9094856.1"/>
    </source>
</evidence>
<evidence type="ECO:0000259" key="1">
    <source>
        <dbReference type="Pfam" id="PF07727"/>
    </source>
</evidence>
<comment type="caution">
    <text evidence="2">The sequence shown here is derived from an EMBL/GenBank/DDBJ whole genome shotgun (WGS) entry which is preliminary data.</text>
</comment>
<dbReference type="Proteomes" id="UP001642484">
    <property type="component" value="Unassembled WGS sequence"/>
</dbReference>
<feature type="domain" description="Reverse transcriptase Ty1/copia-type" evidence="1">
    <location>
        <begin position="403"/>
        <end position="513"/>
    </location>
</feature>
<dbReference type="InterPro" id="IPR013103">
    <property type="entry name" value="RVT_2"/>
</dbReference>
<proteinExistence type="predicted"/>
<gene>
    <name evidence="2" type="ORF">CCMP2556_LOCUS45219</name>
</gene>
<organism evidence="2 3">
    <name type="scientific">Durusdinium trenchii</name>
    <dbReference type="NCBI Taxonomy" id="1381693"/>
    <lineage>
        <taxon>Eukaryota</taxon>
        <taxon>Sar</taxon>
        <taxon>Alveolata</taxon>
        <taxon>Dinophyceae</taxon>
        <taxon>Suessiales</taxon>
        <taxon>Symbiodiniaceae</taxon>
        <taxon>Durusdinium</taxon>
    </lineage>
</organism>
<keyword evidence="3" id="KW-1185">Reference proteome</keyword>
<protein>
    <recommendedName>
        <fullName evidence="1">Reverse transcriptase Ty1/copia-type domain-containing protein</fullName>
    </recommendedName>
</protein>
<evidence type="ECO:0000313" key="3">
    <source>
        <dbReference type="Proteomes" id="UP001642484"/>
    </source>
</evidence>
<dbReference type="Pfam" id="PF07727">
    <property type="entry name" value="RVT_2"/>
    <property type="match status" value="1"/>
</dbReference>
<dbReference type="EMBL" id="CAXAMN010025395">
    <property type="protein sequence ID" value="CAK9094856.1"/>
    <property type="molecule type" value="Genomic_DNA"/>
</dbReference>
<sequence length="974" mass="107213">MGCQHCSPGYAILDSGCGKTIIGRQTLEAFQEIWREAGIDVKPEVLEKNVFRYGNGHQEVSNSVIEMPVFLAGRPGRIRAAIVRGQAPLLLSRPALKTLQARVNFVDDTVLLFPEQVAVPMEVNSAGQYAVRVVGFPPQAPALFKPSGEAASEAKPEPVSANVADAFTTVLEQGGATFKLTAADAHWRAVLELQDSKALRLALEKLRDLKSKSVPYPSREVQEPEASDTFAMDEITVCSVEVIRNCGLTDHLEDLSSADRRELADRFLNGDPIEQLVASYMKKKSSKELAVTGNPPELQKKIDEAKALEWCTIQGKHAGRLVLGPEADLVREKFPHRIMGSRFVVTIKQEEDAPPRTKARWCLLGHLDPDLTDKAQLGDLQSPTGEGGIPGVPDNALIEILGHVYGLNDSPAAWYRKLSSELLRVGFERSRFDSCLFYFREDGRLTGVYGVHVDDCVTGGSGNGYHKAIQELKSTFEFRKWRIGEGDFCGAQYSQDPKSYEITMSQAKFAQKIRPLHLSRDRARNRDAVLTEKEISCLRAINGSLNWLANQSRPDLATQVSFSQQAFPQLTVGDAISANHAVRRAKQHADQGLKFCSISPDDLGLMCHSDAAFGNARAGATQGGFIVSYTHQGVNQGLDSSWTPGYWKSFRLPRVVSSTLSAEAQSMSVASSMLEWTSLLLSEALDGPRFARSLWSGMGNRVVMLITDCKSLYDHLVSQSSPTLDDRRTAIDIVILRDSIERLKAVLRWIPTNRMLADGLTKESPEAFDLLRSCLRTASYQISPEDLGAAFTSAEFDEVVRLTTKAREHGVWDSVMQRVLSIENQKAEETSISTQTGAMTDGSKRLRESVEASPKEMFGYTVSPATPTPMPSGSTTFETPCLEVHLPPGIHSVDHWGRSVVSFGKFKGQKTYEELATGTDEGLEGYRAFCFSHFKSGSGPLRDLVEFFKARGLNPSDKPCIPGTQLPRTFTKNS</sequence>